<keyword evidence="2 6" id="KW-0418">Kinase</keyword>
<dbReference type="PROSITE" id="PS50109">
    <property type="entry name" value="HIS_KIN"/>
    <property type="match status" value="1"/>
</dbReference>
<evidence type="ECO:0000259" key="5">
    <source>
        <dbReference type="PROSITE" id="PS50113"/>
    </source>
</evidence>
<dbReference type="PANTHER" id="PTHR24421:SF59">
    <property type="entry name" value="OXYGEN SENSOR HISTIDINE KINASE NREB"/>
    <property type="match status" value="1"/>
</dbReference>
<dbReference type="InterPro" id="IPR005467">
    <property type="entry name" value="His_kinase_dom"/>
</dbReference>
<dbReference type="Gene3D" id="3.30.450.20">
    <property type="entry name" value="PAS domain"/>
    <property type="match status" value="1"/>
</dbReference>
<dbReference type="GO" id="GO:0016020">
    <property type="term" value="C:membrane"/>
    <property type="evidence" value="ECO:0007669"/>
    <property type="project" value="InterPro"/>
</dbReference>
<gene>
    <name evidence="6" type="ORF">GXY80_10160</name>
</gene>
<reference evidence="6" key="1">
    <citation type="journal article" date="2020" name="Biotechnol. Biofuels">
        <title>New insights from the biogas microbiome by comprehensive genome-resolved metagenomics of nearly 1600 species originating from multiple anaerobic digesters.</title>
        <authorList>
            <person name="Campanaro S."/>
            <person name="Treu L."/>
            <person name="Rodriguez-R L.M."/>
            <person name="Kovalovszki A."/>
            <person name="Ziels R.M."/>
            <person name="Maus I."/>
            <person name="Zhu X."/>
            <person name="Kougias P.G."/>
            <person name="Basile A."/>
            <person name="Luo G."/>
            <person name="Schluter A."/>
            <person name="Konstantinidis K.T."/>
            <person name="Angelidaki I."/>
        </authorList>
    </citation>
    <scope>NUCLEOTIDE SEQUENCE</scope>
    <source>
        <strain evidence="6">AS06rmzACSIP_7</strain>
    </source>
</reference>
<dbReference type="CDD" id="cd16917">
    <property type="entry name" value="HATPase_UhpB-NarQ-NarX-like"/>
    <property type="match status" value="1"/>
</dbReference>
<name>A0A971M5T3_9BACT</name>
<accession>A0A971M5T3</accession>
<evidence type="ECO:0000259" key="4">
    <source>
        <dbReference type="PROSITE" id="PS50109"/>
    </source>
</evidence>
<dbReference type="Gene3D" id="1.20.5.1930">
    <property type="match status" value="1"/>
</dbReference>
<feature type="domain" description="PAC" evidence="5">
    <location>
        <begin position="18"/>
        <end position="69"/>
    </location>
</feature>
<dbReference type="Pfam" id="PF07730">
    <property type="entry name" value="HisKA_3"/>
    <property type="match status" value="1"/>
</dbReference>
<keyword evidence="3" id="KW-0902">Two-component regulatory system</keyword>
<organism evidence="6 7">
    <name type="scientific">Syntrophorhabdus aromaticivorans</name>
    <dbReference type="NCBI Taxonomy" id="328301"/>
    <lineage>
        <taxon>Bacteria</taxon>
        <taxon>Pseudomonadati</taxon>
        <taxon>Thermodesulfobacteriota</taxon>
        <taxon>Syntrophorhabdia</taxon>
        <taxon>Syntrophorhabdales</taxon>
        <taxon>Syntrophorhabdaceae</taxon>
        <taxon>Syntrophorhabdus</taxon>
    </lineage>
</organism>
<dbReference type="EMBL" id="JAAYEE010000176">
    <property type="protein sequence ID" value="NLW35829.1"/>
    <property type="molecule type" value="Genomic_DNA"/>
</dbReference>
<comment type="caution">
    <text evidence="6">The sequence shown here is derived from an EMBL/GenBank/DDBJ whole genome shotgun (WGS) entry which is preliminary data.</text>
</comment>
<dbReference type="SMART" id="SM00387">
    <property type="entry name" value="HATPase_c"/>
    <property type="match status" value="1"/>
</dbReference>
<dbReference type="PANTHER" id="PTHR24421">
    <property type="entry name" value="NITRATE/NITRITE SENSOR PROTEIN NARX-RELATED"/>
    <property type="match status" value="1"/>
</dbReference>
<evidence type="ECO:0000256" key="3">
    <source>
        <dbReference type="ARBA" id="ARBA00023012"/>
    </source>
</evidence>
<dbReference type="InterPro" id="IPR036890">
    <property type="entry name" value="HATPase_C_sf"/>
</dbReference>
<dbReference type="SUPFAM" id="SSF55785">
    <property type="entry name" value="PYP-like sensor domain (PAS domain)"/>
    <property type="match status" value="1"/>
</dbReference>
<dbReference type="InterPro" id="IPR011712">
    <property type="entry name" value="Sig_transdc_His_kin_sub3_dim/P"/>
</dbReference>
<proteinExistence type="predicted"/>
<feature type="non-terminal residue" evidence="6">
    <location>
        <position position="1"/>
    </location>
</feature>
<dbReference type="SUPFAM" id="SSF55874">
    <property type="entry name" value="ATPase domain of HSP90 chaperone/DNA topoisomerase II/histidine kinase"/>
    <property type="match status" value="1"/>
</dbReference>
<keyword evidence="1" id="KW-0808">Transferase</keyword>
<dbReference type="AlphaFoldDB" id="A0A971M5T3"/>
<dbReference type="InterPro" id="IPR003594">
    <property type="entry name" value="HATPase_dom"/>
</dbReference>
<dbReference type="InterPro" id="IPR050482">
    <property type="entry name" value="Sensor_HK_TwoCompSys"/>
</dbReference>
<evidence type="ECO:0000313" key="6">
    <source>
        <dbReference type="EMBL" id="NLW35829.1"/>
    </source>
</evidence>
<sequence length="297" mass="33141">DEVPELLAHLSGSGVVIRKTPWKHIKKDKTVIDVEMSAHTLEFSKTDRRIMVQINDITERKQAEEKLRKSYEHLRILSAHIEKVREEERVNIARELHDVLGQLLTTLNMDVSWLKKRVPGAQKPIVEKVDSMSALVKQAVTTVQKVSSELRPAILADFGIGPAIECGAQAFERQSGIAVLLNIDPDIELDDERSLAIFRVFNEALTNIARHASATRLEVNLSKQENNVVLVVKDNGKGITEEEIGNPRSFGILGMKERVHSLEGELMITGMKGRGTVVKATIPLGEEGKIYDQDTNC</sequence>
<evidence type="ECO:0000256" key="2">
    <source>
        <dbReference type="ARBA" id="ARBA00022777"/>
    </source>
</evidence>
<dbReference type="Pfam" id="PF02518">
    <property type="entry name" value="HATPase_c"/>
    <property type="match status" value="1"/>
</dbReference>
<protein>
    <submittedName>
        <fullName evidence="6">Sensor histidine kinase</fullName>
    </submittedName>
</protein>
<reference evidence="6" key="2">
    <citation type="submission" date="2020-01" db="EMBL/GenBank/DDBJ databases">
        <authorList>
            <person name="Campanaro S."/>
        </authorList>
    </citation>
    <scope>NUCLEOTIDE SEQUENCE</scope>
    <source>
        <strain evidence="6">AS06rmzACSIP_7</strain>
    </source>
</reference>
<dbReference type="Gene3D" id="3.30.565.10">
    <property type="entry name" value="Histidine kinase-like ATPase, C-terminal domain"/>
    <property type="match status" value="1"/>
</dbReference>
<dbReference type="GO" id="GO:0000155">
    <property type="term" value="F:phosphorelay sensor kinase activity"/>
    <property type="evidence" value="ECO:0007669"/>
    <property type="project" value="InterPro"/>
</dbReference>
<dbReference type="InterPro" id="IPR035965">
    <property type="entry name" value="PAS-like_dom_sf"/>
</dbReference>
<dbReference type="GO" id="GO:0046983">
    <property type="term" value="F:protein dimerization activity"/>
    <property type="evidence" value="ECO:0007669"/>
    <property type="project" value="InterPro"/>
</dbReference>
<feature type="domain" description="Histidine kinase" evidence="4">
    <location>
        <begin position="91"/>
        <end position="286"/>
    </location>
</feature>
<dbReference type="Proteomes" id="UP000777265">
    <property type="component" value="Unassembled WGS sequence"/>
</dbReference>
<evidence type="ECO:0000256" key="1">
    <source>
        <dbReference type="ARBA" id="ARBA00022679"/>
    </source>
</evidence>
<dbReference type="InterPro" id="IPR000700">
    <property type="entry name" value="PAS-assoc_C"/>
</dbReference>
<evidence type="ECO:0000313" key="7">
    <source>
        <dbReference type="Proteomes" id="UP000777265"/>
    </source>
</evidence>
<dbReference type="PROSITE" id="PS50113">
    <property type="entry name" value="PAC"/>
    <property type="match status" value="1"/>
</dbReference>